<proteinExistence type="predicted"/>
<organism evidence="2 3">
    <name type="scientific">Desulfohalobium retbaense (strain ATCC 49708 / DSM 5692 / JCM 16813 / HR100)</name>
    <dbReference type="NCBI Taxonomy" id="485915"/>
    <lineage>
        <taxon>Bacteria</taxon>
        <taxon>Pseudomonadati</taxon>
        <taxon>Thermodesulfobacteriota</taxon>
        <taxon>Desulfovibrionia</taxon>
        <taxon>Desulfovibrionales</taxon>
        <taxon>Desulfohalobiaceae</taxon>
        <taxon>Desulfohalobium</taxon>
    </lineage>
</organism>
<dbReference type="HOGENOM" id="CLU_1110040_0_0_7"/>
<reference evidence="2 3" key="2">
    <citation type="journal article" date="2010" name="Stand. Genomic Sci.">
        <title>Complete genome sequence of Desulfohalobium retbaense type strain (HR(100)).</title>
        <authorList>
            <person name="Spring S."/>
            <person name="Nolan M."/>
            <person name="Lapidus A."/>
            <person name="Glavina Del Rio T."/>
            <person name="Copeland A."/>
            <person name="Tice H."/>
            <person name="Cheng J.F."/>
            <person name="Lucas S."/>
            <person name="Land M."/>
            <person name="Chen F."/>
            <person name="Bruce D."/>
            <person name="Goodwin L."/>
            <person name="Pitluck S."/>
            <person name="Ivanova N."/>
            <person name="Mavromatis K."/>
            <person name="Mikhailova N."/>
            <person name="Pati A."/>
            <person name="Chen A."/>
            <person name="Palaniappan K."/>
            <person name="Hauser L."/>
            <person name="Chang Y.J."/>
            <person name="Jeffries C.D."/>
            <person name="Munk C."/>
            <person name="Kiss H."/>
            <person name="Chain P."/>
            <person name="Han C."/>
            <person name="Brettin T."/>
            <person name="Detter J.C."/>
            <person name="Schuler E."/>
            <person name="Goker M."/>
            <person name="Rohde M."/>
            <person name="Bristow J."/>
            <person name="Eisen J.A."/>
            <person name="Markowitz V."/>
            <person name="Hugenholtz P."/>
            <person name="Kyrpides N.C."/>
            <person name="Klenk H.P."/>
        </authorList>
    </citation>
    <scope>NUCLEOTIDE SEQUENCE [LARGE SCALE GENOMIC DNA]</scope>
    <source>
        <strain evidence="2 3">DSM 5692</strain>
    </source>
</reference>
<keyword evidence="3" id="KW-1185">Reference proteome</keyword>
<accession>C8X3F7</accession>
<evidence type="ECO:0000313" key="2">
    <source>
        <dbReference type="EMBL" id="ACV68954.1"/>
    </source>
</evidence>
<reference evidence="3" key="1">
    <citation type="submission" date="2009-09" db="EMBL/GenBank/DDBJ databases">
        <title>The complete chromosome of Desulfohalobium retbaense DSM 5692.</title>
        <authorList>
            <consortium name="US DOE Joint Genome Institute (JGI-PGF)"/>
            <person name="Lucas S."/>
            <person name="Copeland A."/>
            <person name="Lapidus A."/>
            <person name="Glavina del Rio T."/>
            <person name="Dalin E."/>
            <person name="Tice H."/>
            <person name="Bruce D."/>
            <person name="Goodwin L."/>
            <person name="Pitluck S."/>
            <person name="Kyrpides N."/>
            <person name="Mavromatis K."/>
            <person name="Ivanova N."/>
            <person name="Mikhailova N."/>
            <person name="Munk A.C."/>
            <person name="Brettin T."/>
            <person name="Detter J.C."/>
            <person name="Han C."/>
            <person name="Tapia R."/>
            <person name="Larimer F."/>
            <person name="Land M."/>
            <person name="Hauser L."/>
            <person name="Markowitz V."/>
            <person name="Cheng J.-F."/>
            <person name="Hugenholtz P."/>
            <person name="Woyke T."/>
            <person name="Wu D."/>
            <person name="Spring S."/>
            <person name="Klenk H.-P."/>
            <person name="Eisen J.A."/>
        </authorList>
    </citation>
    <scope>NUCLEOTIDE SEQUENCE [LARGE SCALE GENOMIC DNA]</scope>
    <source>
        <strain evidence="3">DSM 5692</strain>
    </source>
</reference>
<sequence>MQCSAPLIRQASGGVHERHPSGAVSRIDLRVEALSGQAVSLVDGYFCVKGPYLWTVFPPCLAPGAVFTGTASVCTRNAAIPAGRRRGAVGRWTSLRTILLRIWTVRNVSASPRNTPVICGNGDGNRSGFCRFCVLTLPLPRQTPRNVAGYGVMCVCEHCLHARDGAGNLFSRDHWIHSLAVPSGAPRFGVANPFSSTQRFSTSCPGRHRERQGLRLRVARKSGTISPPLFQREGAALWIPVECLAAVAAG</sequence>
<name>C8X3F7_DESRD</name>
<dbReference type="Proteomes" id="UP000001052">
    <property type="component" value="Chromosome"/>
</dbReference>
<dbReference type="AlphaFoldDB" id="C8X3F7"/>
<evidence type="ECO:0000256" key="1">
    <source>
        <dbReference type="SAM" id="MobiDB-lite"/>
    </source>
</evidence>
<protein>
    <submittedName>
        <fullName evidence="2">Uncharacterized protein</fullName>
    </submittedName>
</protein>
<evidence type="ECO:0000313" key="3">
    <source>
        <dbReference type="Proteomes" id="UP000001052"/>
    </source>
</evidence>
<dbReference type="KEGG" id="drt:Dret_1670"/>
<feature type="region of interest" description="Disordered" evidence="1">
    <location>
        <begin position="1"/>
        <end position="20"/>
    </location>
</feature>
<dbReference type="EMBL" id="CP001734">
    <property type="protein sequence ID" value="ACV68954.1"/>
    <property type="molecule type" value="Genomic_DNA"/>
</dbReference>
<gene>
    <name evidence="2" type="ordered locus">Dret_1670</name>
</gene>
<dbReference type="STRING" id="485915.Dret_1670"/>